<evidence type="ECO:0000259" key="3">
    <source>
        <dbReference type="SMART" id="SM00829"/>
    </source>
</evidence>
<dbReference type="RefSeq" id="XP_046006092.1">
    <property type="nucleotide sequence ID" value="XM_046160613.1"/>
</dbReference>
<dbReference type="CDD" id="cd08249">
    <property type="entry name" value="enoyl_reductase_like"/>
    <property type="match status" value="1"/>
</dbReference>
<dbReference type="InterPro" id="IPR036291">
    <property type="entry name" value="NAD(P)-bd_dom_sf"/>
</dbReference>
<keyword evidence="5" id="KW-1185">Reference proteome</keyword>
<evidence type="ECO:0000256" key="2">
    <source>
        <dbReference type="ARBA" id="ARBA00023002"/>
    </source>
</evidence>
<dbReference type="OrthoDB" id="10257049at2759"/>
<dbReference type="AlphaFoldDB" id="A0A9P8XT43"/>
<comment type="caution">
    <text evidence="4">The sequence shown here is derived from an EMBL/GenBank/DDBJ whole genome shotgun (WGS) entry which is preliminary data.</text>
</comment>
<dbReference type="Gene3D" id="3.90.180.10">
    <property type="entry name" value="Medium-chain alcohol dehydrogenases, catalytic domain"/>
    <property type="match status" value="1"/>
</dbReference>
<dbReference type="PANTHER" id="PTHR45348:SF5">
    <property type="entry name" value="OXIDOREDUCTASE, PUTATIVE (AFU_ORTHOLOGUE AFUA_8G01420)-RELATED"/>
    <property type="match status" value="1"/>
</dbReference>
<dbReference type="PANTHER" id="PTHR45348">
    <property type="entry name" value="HYPOTHETICAL OXIDOREDUCTASE (EUROFUNG)"/>
    <property type="match status" value="1"/>
</dbReference>
<dbReference type="Gene3D" id="3.40.50.720">
    <property type="entry name" value="NAD(P)-binding Rossmann-like Domain"/>
    <property type="match status" value="1"/>
</dbReference>
<dbReference type="SMART" id="SM00829">
    <property type="entry name" value="PKS_ER"/>
    <property type="match status" value="1"/>
</dbReference>
<reference evidence="4" key="1">
    <citation type="journal article" date="2021" name="Nat. Commun.">
        <title>Genetic determinants of endophytism in the Arabidopsis root mycobiome.</title>
        <authorList>
            <person name="Mesny F."/>
            <person name="Miyauchi S."/>
            <person name="Thiergart T."/>
            <person name="Pickel B."/>
            <person name="Atanasova L."/>
            <person name="Karlsson M."/>
            <person name="Huettel B."/>
            <person name="Barry K.W."/>
            <person name="Haridas S."/>
            <person name="Chen C."/>
            <person name="Bauer D."/>
            <person name="Andreopoulos W."/>
            <person name="Pangilinan J."/>
            <person name="LaButti K."/>
            <person name="Riley R."/>
            <person name="Lipzen A."/>
            <person name="Clum A."/>
            <person name="Drula E."/>
            <person name="Henrissat B."/>
            <person name="Kohler A."/>
            <person name="Grigoriev I.V."/>
            <person name="Martin F.M."/>
            <person name="Hacquard S."/>
        </authorList>
    </citation>
    <scope>NUCLEOTIDE SEQUENCE</scope>
    <source>
        <strain evidence="4">MPI-CAGE-CH-0230</strain>
    </source>
</reference>
<dbReference type="GeneID" id="70190159"/>
<keyword evidence="2" id="KW-0560">Oxidoreductase</keyword>
<name>A0A9P8XT43_9PEZI</name>
<dbReference type="Pfam" id="PF08240">
    <property type="entry name" value="ADH_N"/>
    <property type="match status" value="1"/>
</dbReference>
<comment type="similarity">
    <text evidence="1">Belongs to the zinc-containing alcohol dehydrogenase family.</text>
</comment>
<evidence type="ECO:0000313" key="5">
    <source>
        <dbReference type="Proteomes" id="UP000756346"/>
    </source>
</evidence>
<feature type="domain" description="Enoyl reductase (ER)" evidence="3">
    <location>
        <begin position="5"/>
        <end position="352"/>
    </location>
</feature>
<sequence length="354" mass="36667">MSLPASFKAAILTRAGGPLERVTLEADGVAVKITATAINPVDWKLGAAPHLFLGDNLPAILGTDAAGTISAVGSGVSNFSVGERVFFQGRSRDFDTASFQEYARTPAAVVGYTPAHISDEQAAGVSLAGITAAIGLYHTVGAALPAQWDAEGGSAGKGKAIVVLGGSSSVGQYTVQLARLSGLEHIVTNASAPHRESLQKLGAHVVLDRKTHNNAADFLAAVGDDLELALVYDTISSIETQVLAVEILQAAKKVRGDNGHVVCLLLPEEKAVQLGNKTEGGARAVVIKNIIAVGPAKEYRYVSEPFYPNVSKWLASGELVPNKTVVVEGGIASIDDALNKQQAGVSGVKVVVKF</sequence>
<dbReference type="InterPro" id="IPR013154">
    <property type="entry name" value="ADH-like_N"/>
</dbReference>
<dbReference type="InterPro" id="IPR020843">
    <property type="entry name" value="ER"/>
</dbReference>
<protein>
    <submittedName>
        <fullName evidence="4">Chaperonin 10-like protein</fullName>
    </submittedName>
</protein>
<dbReference type="SUPFAM" id="SSF50129">
    <property type="entry name" value="GroES-like"/>
    <property type="match status" value="1"/>
</dbReference>
<proteinExistence type="inferred from homology"/>
<evidence type="ECO:0000313" key="4">
    <source>
        <dbReference type="EMBL" id="KAH7016468.1"/>
    </source>
</evidence>
<dbReference type="SUPFAM" id="SSF51735">
    <property type="entry name" value="NAD(P)-binding Rossmann-fold domains"/>
    <property type="match status" value="1"/>
</dbReference>
<dbReference type="InterPro" id="IPR011032">
    <property type="entry name" value="GroES-like_sf"/>
</dbReference>
<dbReference type="EMBL" id="JAGTJQ010000012">
    <property type="protein sequence ID" value="KAH7016468.1"/>
    <property type="molecule type" value="Genomic_DNA"/>
</dbReference>
<organism evidence="4 5">
    <name type="scientific">Microdochium trichocladiopsis</name>
    <dbReference type="NCBI Taxonomy" id="1682393"/>
    <lineage>
        <taxon>Eukaryota</taxon>
        <taxon>Fungi</taxon>
        <taxon>Dikarya</taxon>
        <taxon>Ascomycota</taxon>
        <taxon>Pezizomycotina</taxon>
        <taxon>Sordariomycetes</taxon>
        <taxon>Xylariomycetidae</taxon>
        <taxon>Xylariales</taxon>
        <taxon>Microdochiaceae</taxon>
        <taxon>Microdochium</taxon>
    </lineage>
</organism>
<evidence type="ECO:0000256" key="1">
    <source>
        <dbReference type="ARBA" id="ARBA00008072"/>
    </source>
</evidence>
<dbReference type="Proteomes" id="UP000756346">
    <property type="component" value="Unassembled WGS sequence"/>
</dbReference>
<gene>
    <name evidence="4" type="ORF">B0I36DRAFT_377925</name>
</gene>
<accession>A0A9P8XT43</accession>
<dbReference type="GO" id="GO:0016651">
    <property type="term" value="F:oxidoreductase activity, acting on NAD(P)H"/>
    <property type="evidence" value="ECO:0007669"/>
    <property type="project" value="InterPro"/>
</dbReference>
<dbReference type="InterPro" id="IPR047122">
    <property type="entry name" value="Trans-enoyl_RdTase-like"/>
</dbReference>